<sequence>MAEEIKLLFEEADDLCWGNKPDESDDKWMQAASKFLEEEAAVRIMSFSPRVQSTKSVVHRWMFNNS</sequence>
<evidence type="ECO:0000313" key="2">
    <source>
        <dbReference type="Proteomes" id="UP001632038"/>
    </source>
</evidence>
<comment type="caution">
    <text evidence="1">The sequence shown here is derived from an EMBL/GenBank/DDBJ whole genome shotgun (WGS) entry which is preliminary data.</text>
</comment>
<dbReference type="EMBL" id="JAVIJP010000018">
    <property type="protein sequence ID" value="KAL3638761.1"/>
    <property type="molecule type" value="Genomic_DNA"/>
</dbReference>
<dbReference type="AlphaFoldDB" id="A0ABD3DAY9"/>
<protein>
    <submittedName>
        <fullName evidence="1">Uncharacterized protein</fullName>
    </submittedName>
</protein>
<name>A0ABD3DAY9_9LAMI</name>
<evidence type="ECO:0000313" key="1">
    <source>
        <dbReference type="EMBL" id="KAL3638761.1"/>
    </source>
</evidence>
<accession>A0ABD3DAY9</accession>
<dbReference type="Proteomes" id="UP001632038">
    <property type="component" value="Unassembled WGS sequence"/>
</dbReference>
<organism evidence="1 2">
    <name type="scientific">Castilleja foliolosa</name>
    <dbReference type="NCBI Taxonomy" id="1961234"/>
    <lineage>
        <taxon>Eukaryota</taxon>
        <taxon>Viridiplantae</taxon>
        <taxon>Streptophyta</taxon>
        <taxon>Embryophyta</taxon>
        <taxon>Tracheophyta</taxon>
        <taxon>Spermatophyta</taxon>
        <taxon>Magnoliopsida</taxon>
        <taxon>eudicotyledons</taxon>
        <taxon>Gunneridae</taxon>
        <taxon>Pentapetalae</taxon>
        <taxon>asterids</taxon>
        <taxon>lamiids</taxon>
        <taxon>Lamiales</taxon>
        <taxon>Orobanchaceae</taxon>
        <taxon>Pedicularideae</taxon>
        <taxon>Castillejinae</taxon>
        <taxon>Castilleja</taxon>
    </lineage>
</organism>
<proteinExistence type="predicted"/>
<keyword evidence="2" id="KW-1185">Reference proteome</keyword>
<gene>
    <name evidence="1" type="ORF">CASFOL_016668</name>
</gene>
<reference evidence="2" key="1">
    <citation type="journal article" date="2024" name="IScience">
        <title>Strigolactones Initiate the Formation of Haustorium-like Structures in Castilleja.</title>
        <authorList>
            <person name="Buerger M."/>
            <person name="Peterson D."/>
            <person name="Chory J."/>
        </authorList>
    </citation>
    <scope>NUCLEOTIDE SEQUENCE [LARGE SCALE GENOMIC DNA]</scope>
</reference>